<protein>
    <recommendedName>
        <fullName evidence="1">VOC domain-containing protein</fullName>
    </recommendedName>
</protein>
<dbReference type="EMBL" id="UXHF01000003">
    <property type="protein sequence ID" value="VDC50516.1"/>
    <property type="molecule type" value="Genomic_DNA"/>
</dbReference>
<dbReference type="Proteomes" id="UP000289220">
    <property type="component" value="Unassembled WGS sequence"/>
</dbReference>
<evidence type="ECO:0000259" key="1">
    <source>
        <dbReference type="PROSITE" id="PS51819"/>
    </source>
</evidence>
<gene>
    <name evidence="2" type="ORF">BREV_BREV_00263</name>
</gene>
<feature type="domain" description="VOC" evidence="1">
    <location>
        <begin position="5"/>
        <end position="119"/>
    </location>
</feature>
<name>A0A7Z8Y4P5_9CAUL</name>
<organism evidence="2 3">
    <name type="scientific">Brevundimonas mediterranea</name>
    <dbReference type="NCBI Taxonomy" id="74329"/>
    <lineage>
        <taxon>Bacteria</taxon>
        <taxon>Pseudomonadati</taxon>
        <taxon>Pseudomonadota</taxon>
        <taxon>Alphaproteobacteria</taxon>
        <taxon>Caulobacterales</taxon>
        <taxon>Caulobacteraceae</taxon>
        <taxon>Brevundimonas</taxon>
    </lineage>
</organism>
<dbReference type="InterPro" id="IPR037523">
    <property type="entry name" value="VOC_core"/>
</dbReference>
<dbReference type="SUPFAM" id="SSF54593">
    <property type="entry name" value="Glyoxalase/Bleomycin resistance protein/Dihydroxybiphenyl dioxygenase"/>
    <property type="match status" value="1"/>
</dbReference>
<dbReference type="AlphaFoldDB" id="A0A7Z8Y4P5"/>
<keyword evidence="3" id="KW-1185">Reference proteome</keyword>
<dbReference type="Pfam" id="PF00903">
    <property type="entry name" value="Glyoxalase"/>
    <property type="match status" value="1"/>
</dbReference>
<reference evidence="2 3" key="1">
    <citation type="submission" date="2018-11" db="EMBL/GenBank/DDBJ databases">
        <authorList>
            <person name="Peiro R."/>
            <person name="Begona"/>
            <person name="Cbmso G."/>
            <person name="Lopez M."/>
            <person name="Gonzalez S."/>
            <person name="Sacristan E."/>
            <person name="Castillo E."/>
        </authorList>
    </citation>
    <scope>NUCLEOTIDE SEQUENCE [LARGE SCALE GENOMIC DNA]</scope>
    <source>
        <strain evidence="2">Brev_genome</strain>
    </source>
</reference>
<accession>A0A7Z8Y4P5</accession>
<comment type="caution">
    <text evidence="2">The sequence shown here is derived from an EMBL/GenBank/DDBJ whole genome shotgun (WGS) entry which is preliminary data.</text>
</comment>
<dbReference type="RefSeq" id="WP_196066302.1">
    <property type="nucleotide sequence ID" value="NZ_UXHF01000003.1"/>
</dbReference>
<proteinExistence type="predicted"/>
<dbReference type="InterPro" id="IPR029068">
    <property type="entry name" value="Glyas_Bleomycin-R_OHBP_Dase"/>
</dbReference>
<evidence type="ECO:0000313" key="2">
    <source>
        <dbReference type="EMBL" id="VDC50516.1"/>
    </source>
</evidence>
<dbReference type="Gene3D" id="3.10.180.10">
    <property type="entry name" value="2,3-Dihydroxybiphenyl 1,2-Dioxygenase, domain 1"/>
    <property type="match status" value="1"/>
</dbReference>
<evidence type="ECO:0000313" key="3">
    <source>
        <dbReference type="Proteomes" id="UP000289220"/>
    </source>
</evidence>
<sequence>MAGVSLHHVHMVTHDVDGFCEFFIRNFDAEIVFDAPIDGDRNVFLKIGSGRIHLFETRDAPPDGRNAFHHLGMMAENLSALVERLKGDGVPVTPITRVPGGGFAIATGPHGMKIELFEANAPDTRRFFVDPETSNPDPGEKRHVDA</sequence>
<dbReference type="InterPro" id="IPR004360">
    <property type="entry name" value="Glyas_Fos-R_dOase_dom"/>
</dbReference>
<dbReference type="PROSITE" id="PS51819">
    <property type="entry name" value="VOC"/>
    <property type="match status" value="1"/>
</dbReference>